<feature type="compositionally biased region" description="Low complexity" evidence="1">
    <location>
        <begin position="239"/>
        <end position="249"/>
    </location>
</feature>
<dbReference type="AlphaFoldDB" id="A0AAV7XI78"/>
<evidence type="ECO:0000256" key="1">
    <source>
        <dbReference type="SAM" id="MobiDB-lite"/>
    </source>
</evidence>
<protein>
    <submittedName>
        <fullName evidence="3">Uncharacterized protein</fullName>
    </submittedName>
</protein>
<feature type="signal peptide" evidence="2">
    <location>
        <begin position="1"/>
        <end position="32"/>
    </location>
</feature>
<comment type="caution">
    <text evidence="3">The sequence shown here is derived from an EMBL/GenBank/DDBJ whole genome shotgun (WGS) entry which is preliminary data.</text>
</comment>
<evidence type="ECO:0000313" key="3">
    <source>
        <dbReference type="EMBL" id="KAJ1524201.1"/>
    </source>
</evidence>
<feature type="compositionally biased region" description="Basic residues" evidence="1">
    <location>
        <begin position="67"/>
        <end position="84"/>
    </location>
</feature>
<accession>A0AAV7XI78</accession>
<feature type="region of interest" description="Disordered" evidence="1">
    <location>
        <begin position="275"/>
        <end position="294"/>
    </location>
</feature>
<dbReference type="Proteomes" id="UP001075354">
    <property type="component" value="Chromosome 9"/>
</dbReference>
<evidence type="ECO:0000256" key="2">
    <source>
        <dbReference type="SAM" id="SignalP"/>
    </source>
</evidence>
<keyword evidence="4" id="KW-1185">Reference proteome</keyword>
<gene>
    <name evidence="3" type="ORF">ONE63_010722</name>
</gene>
<organism evidence="3 4">
    <name type="scientific">Megalurothrips usitatus</name>
    <name type="common">bean blossom thrips</name>
    <dbReference type="NCBI Taxonomy" id="439358"/>
    <lineage>
        <taxon>Eukaryota</taxon>
        <taxon>Metazoa</taxon>
        <taxon>Ecdysozoa</taxon>
        <taxon>Arthropoda</taxon>
        <taxon>Hexapoda</taxon>
        <taxon>Insecta</taxon>
        <taxon>Pterygota</taxon>
        <taxon>Neoptera</taxon>
        <taxon>Paraneoptera</taxon>
        <taxon>Thysanoptera</taxon>
        <taxon>Terebrantia</taxon>
        <taxon>Thripoidea</taxon>
        <taxon>Thripidae</taxon>
        <taxon>Megalurothrips</taxon>
    </lineage>
</organism>
<feature type="chain" id="PRO_5043608462" evidence="2">
    <location>
        <begin position="33"/>
        <end position="352"/>
    </location>
</feature>
<keyword evidence="2" id="KW-0732">Signal</keyword>
<dbReference type="EMBL" id="JAPTSV010000009">
    <property type="protein sequence ID" value="KAJ1524201.1"/>
    <property type="molecule type" value="Genomic_DNA"/>
</dbReference>
<sequence length="352" mass="37489">MGGVWRGGACRGGGAAAVAVLTAACLLARCAADTDADVEEVLVSPYHVLTRPMTAPDVAAPAETSTAHHRHHHHRRRHRGHHRQHPDAGVDLWDLEPVQQDGAAGAGRVLTTRSVKQEDVTEHSVLSEAASGVPQQVFENLAEIEHAISQSSSRLAGGGRGPSAPRRHGAAAAATTRPESLIGPWDLSRTVQLLRRSHDKDTAVLAGYTSSTVPGLNIEAAKLEAQLGSEAVLMVADEGGTTPTPGLGLDDNEVHDPADGGDDDDPDDVFRERDVSDLQDKQETQFTPDDGLETTRDGVMEVADFEMPKKGHVDIVTRFLRIVESQHLLGENCTAGTDLNLGEGVVDRYAQL</sequence>
<feature type="region of interest" description="Disordered" evidence="1">
    <location>
        <begin position="62"/>
        <end position="88"/>
    </location>
</feature>
<feature type="region of interest" description="Disordered" evidence="1">
    <location>
        <begin position="237"/>
        <end position="268"/>
    </location>
</feature>
<dbReference type="PROSITE" id="PS51257">
    <property type="entry name" value="PROKAR_LIPOPROTEIN"/>
    <property type="match status" value="1"/>
</dbReference>
<evidence type="ECO:0000313" key="4">
    <source>
        <dbReference type="Proteomes" id="UP001075354"/>
    </source>
</evidence>
<proteinExistence type="predicted"/>
<name>A0AAV7XI78_9NEOP</name>
<reference evidence="3" key="1">
    <citation type="submission" date="2022-12" db="EMBL/GenBank/DDBJ databases">
        <title>Chromosome-level genome assembly of the bean flower thrips Megalurothrips usitatus.</title>
        <authorList>
            <person name="Ma L."/>
            <person name="Liu Q."/>
            <person name="Li H."/>
            <person name="Cai W."/>
        </authorList>
    </citation>
    <scope>NUCLEOTIDE SEQUENCE</scope>
    <source>
        <strain evidence="3">Cailab_2022a</strain>
    </source>
</reference>
<feature type="region of interest" description="Disordered" evidence="1">
    <location>
        <begin position="150"/>
        <end position="177"/>
    </location>
</feature>